<dbReference type="EMBL" id="JBGBPQ010000012">
    <property type="protein sequence ID" value="KAL1515065.1"/>
    <property type="molecule type" value="Genomic_DNA"/>
</dbReference>
<evidence type="ECO:0000313" key="8">
    <source>
        <dbReference type="Proteomes" id="UP001515480"/>
    </source>
</evidence>
<feature type="compositionally biased region" description="Low complexity" evidence="5">
    <location>
        <begin position="1"/>
        <end position="11"/>
    </location>
</feature>
<accession>A0AB34J8A0</accession>
<gene>
    <name evidence="7" type="ORF">AB1Y20_004130</name>
</gene>
<feature type="domain" description="Ribosomal protein eL8/eL30/eS12/Gadd45" evidence="6">
    <location>
        <begin position="128"/>
        <end position="217"/>
    </location>
</feature>
<dbReference type="AlphaFoldDB" id="A0AB34J8A0"/>
<dbReference type="PROSITE" id="PS01082">
    <property type="entry name" value="RIBOSOMAL_L7AE"/>
    <property type="match status" value="1"/>
</dbReference>
<dbReference type="InterPro" id="IPR004037">
    <property type="entry name" value="Ribosomal_eL8-like_CS"/>
</dbReference>
<protein>
    <recommendedName>
        <fullName evidence="4">60S ribosomal protein L7a</fullName>
    </recommendedName>
</protein>
<dbReference type="InterPro" id="IPR018492">
    <property type="entry name" value="Ribosomal_eL8/Nhp2"/>
</dbReference>
<dbReference type="GO" id="GO:0042254">
    <property type="term" value="P:ribosome biogenesis"/>
    <property type="evidence" value="ECO:0007669"/>
    <property type="project" value="InterPro"/>
</dbReference>
<dbReference type="Gene3D" id="3.30.1330.30">
    <property type="match status" value="1"/>
</dbReference>
<dbReference type="SUPFAM" id="SSF55315">
    <property type="entry name" value="L30e-like"/>
    <property type="match status" value="1"/>
</dbReference>
<dbReference type="PANTHER" id="PTHR23105">
    <property type="entry name" value="RIBOSOMAL PROTEIN L7AE FAMILY MEMBER"/>
    <property type="match status" value="1"/>
</dbReference>
<feature type="region of interest" description="Disordered" evidence="5">
    <location>
        <begin position="1"/>
        <end position="42"/>
    </location>
</feature>
<comment type="similarity">
    <text evidence="1 4">Belongs to the eukaryotic ribosomal protein eL8 family.</text>
</comment>
<dbReference type="Proteomes" id="UP001515480">
    <property type="component" value="Unassembled WGS sequence"/>
</dbReference>
<name>A0AB34J8A0_PRYPA</name>
<dbReference type="InterPro" id="IPR029064">
    <property type="entry name" value="Ribosomal_eL30-like_sf"/>
</dbReference>
<sequence>MPKASKAAGKKVPPPAPYEDPKKKAAAKEPTGPIWEKKPKNFGVGGDIQPRRDLSRYVRWPKYVRIQRQRKILYQRLRVPPSINQFSNCLDKNLSLNLFKLLHKYRPEDPAAKKERLKLLAEKKEAGAEETESKKKPLYVKFGINHITKLCEQKKAQLVCIAHDVDPIELVLWLPAVCRKMDIPYCIVKSKSRLGALVHQKTATAVALVSVRQEDRHEFSQLVTAIRQQYNENAKQIERTWGGGIMGVKSQAKKTVLERAIAKEAAKKAMM</sequence>
<dbReference type="FunFam" id="3.30.1330.30:FF:000003">
    <property type="entry name" value="60S ribosomal protein L7a"/>
    <property type="match status" value="1"/>
</dbReference>
<evidence type="ECO:0000256" key="5">
    <source>
        <dbReference type="SAM" id="MobiDB-lite"/>
    </source>
</evidence>
<comment type="function">
    <text evidence="4">Component of the ribosome.</text>
</comment>
<dbReference type="InterPro" id="IPR050257">
    <property type="entry name" value="eL8/uL1-like"/>
</dbReference>
<dbReference type="GO" id="GO:0003723">
    <property type="term" value="F:RNA binding"/>
    <property type="evidence" value="ECO:0007669"/>
    <property type="project" value="UniProtKB-UniRule"/>
</dbReference>
<dbReference type="PRINTS" id="PR00882">
    <property type="entry name" value="RIBOSOMALL7A"/>
</dbReference>
<reference evidence="7 8" key="1">
    <citation type="journal article" date="2024" name="Science">
        <title>Giant polyketide synthase enzymes in the biosynthesis of giant marine polyether toxins.</title>
        <authorList>
            <person name="Fallon T.R."/>
            <person name="Shende V.V."/>
            <person name="Wierzbicki I.H."/>
            <person name="Pendleton A.L."/>
            <person name="Watervoot N.F."/>
            <person name="Auber R.P."/>
            <person name="Gonzalez D.J."/>
            <person name="Wisecaver J.H."/>
            <person name="Moore B.S."/>
        </authorList>
    </citation>
    <scope>NUCLEOTIDE SEQUENCE [LARGE SCALE GENOMIC DNA]</scope>
    <source>
        <strain evidence="7 8">12B1</strain>
    </source>
</reference>
<evidence type="ECO:0000256" key="2">
    <source>
        <dbReference type="ARBA" id="ARBA00022980"/>
    </source>
</evidence>
<evidence type="ECO:0000259" key="6">
    <source>
        <dbReference type="Pfam" id="PF01248"/>
    </source>
</evidence>
<dbReference type="PRINTS" id="PR00881">
    <property type="entry name" value="L7ARS6FAMILY"/>
</dbReference>
<proteinExistence type="inferred from homology"/>
<evidence type="ECO:0000256" key="1">
    <source>
        <dbReference type="ARBA" id="ARBA00007337"/>
    </source>
</evidence>
<dbReference type="Pfam" id="PF01248">
    <property type="entry name" value="Ribosomal_L7Ae"/>
    <property type="match status" value="1"/>
</dbReference>
<keyword evidence="8" id="KW-1185">Reference proteome</keyword>
<organism evidence="7 8">
    <name type="scientific">Prymnesium parvum</name>
    <name type="common">Toxic golden alga</name>
    <dbReference type="NCBI Taxonomy" id="97485"/>
    <lineage>
        <taxon>Eukaryota</taxon>
        <taxon>Haptista</taxon>
        <taxon>Haptophyta</taxon>
        <taxon>Prymnesiophyceae</taxon>
        <taxon>Prymnesiales</taxon>
        <taxon>Prymnesiaceae</taxon>
        <taxon>Prymnesium</taxon>
    </lineage>
</organism>
<keyword evidence="2 4" id="KW-0689">Ribosomal protein</keyword>
<dbReference type="InterPro" id="IPR004038">
    <property type="entry name" value="Ribosomal_eL8/eL30/eS12/Gad45"/>
</dbReference>
<comment type="caution">
    <text evidence="7">The sequence shown here is derived from an EMBL/GenBank/DDBJ whole genome shotgun (WGS) entry which is preliminary data.</text>
</comment>
<keyword evidence="3 4" id="KW-0687">Ribonucleoprotein</keyword>
<evidence type="ECO:0000256" key="4">
    <source>
        <dbReference type="RuleBase" id="RU367042"/>
    </source>
</evidence>
<dbReference type="InterPro" id="IPR001921">
    <property type="entry name" value="Ribosomal_eL8_euk"/>
</dbReference>
<evidence type="ECO:0000256" key="3">
    <source>
        <dbReference type="ARBA" id="ARBA00023274"/>
    </source>
</evidence>
<evidence type="ECO:0000313" key="7">
    <source>
        <dbReference type="EMBL" id="KAL1515065.1"/>
    </source>
</evidence>
<dbReference type="GO" id="GO:0022625">
    <property type="term" value="C:cytosolic large ribosomal subunit"/>
    <property type="evidence" value="ECO:0007669"/>
    <property type="project" value="UniProtKB-UniRule"/>
</dbReference>